<dbReference type="CDD" id="cd01106">
    <property type="entry name" value="HTH_TipAL-Mta"/>
    <property type="match status" value="1"/>
</dbReference>
<reference evidence="6 7" key="1">
    <citation type="submission" date="2013-05" db="EMBL/GenBank/DDBJ databases">
        <title>Genome assembly of Chondromyces apiculatus DSM 436.</title>
        <authorList>
            <person name="Sharma G."/>
            <person name="Khatri I."/>
            <person name="Kaur C."/>
            <person name="Mayilraj S."/>
            <person name="Subramanian S."/>
        </authorList>
    </citation>
    <scope>NUCLEOTIDE SEQUENCE [LARGE SCALE GENOMIC DNA]</scope>
    <source>
        <strain evidence="6 7">DSM 436</strain>
    </source>
</reference>
<dbReference type="Proteomes" id="UP000019678">
    <property type="component" value="Unassembled WGS sequence"/>
</dbReference>
<dbReference type="PROSITE" id="PS00552">
    <property type="entry name" value="HTH_MERR_1"/>
    <property type="match status" value="1"/>
</dbReference>
<dbReference type="GO" id="GO:0003700">
    <property type="term" value="F:DNA-binding transcription factor activity"/>
    <property type="evidence" value="ECO:0007669"/>
    <property type="project" value="InterPro"/>
</dbReference>
<gene>
    <name evidence="6" type="ORF">CAP_0325</name>
</gene>
<feature type="domain" description="HTH merR-type" evidence="5">
    <location>
        <begin position="16"/>
        <end position="85"/>
    </location>
</feature>
<name>A0A017SUN3_9BACT</name>
<keyword evidence="3" id="KW-0010">Activator</keyword>
<dbReference type="SUPFAM" id="SSF89082">
    <property type="entry name" value="Antibiotic binding domain of TipA-like multidrug resistance regulators"/>
    <property type="match status" value="1"/>
</dbReference>
<dbReference type="InterPro" id="IPR036244">
    <property type="entry name" value="TipA-like_antibiotic-bd"/>
</dbReference>
<dbReference type="SMART" id="SM00422">
    <property type="entry name" value="HTH_MERR"/>
    <property type="match status" value="1"/>
</dbReference>
<dbReference type="PANTHER" id="PTHR30204">
    <property type="entry name" value="REDOX-CYCLING DRUG-SENSING TRANSCRIPTIONAL ACTIVATOR SOXR"/>
    <property type="match status" value="1"/>
</dbReference>
<dbReference type="PANTHER" id="PTHR30204:SF90">
    <property type="entry name" value="HTH-TYPE TRANSCRIPTIONAL ACTIVATOR MTA"/>
    <property type="match status" value="1"/>
</dbReference>
<dbReference type="Gene3D" id="1.10.490.50">
    <property type="entry name" value="Antibiotic binding domain of TipA-like multidrug resistance regulators"/>
    <property type="match status" value="1"/>
</dbReference>
<dbReference type="PRINTS" id="PR00040">
    <property type="entry name" value="HTHMERR"/>
</dbReference>
<dbReference type="RefSeq" id="WP_044250671.1">
    <property type="nucleotide sequence ID" value="NZ_ASRX01000101.1"/>
</dbReference>
<proteinExistence type="predicted"/>
<evidence type="ECO:0000256" key="1">
    <source>
        <dbReference type="ARBA" id="ARBA00023015"/>
    </source>
</evidence>
<dbReference type="Pfam" id="PF13411">
    <property type="entry name" value="MerR_1"/>
    <property type="match status" value="1"/>
</dbReference>
<evidence type="ECO:0000313" key="7">
    <source>
        <dbReference type="Proteomes" id="UP000019678"/>
    </source>
</evidence>
<keyword evidence="2" id="KW-0238">DNA-binding</keyword>
<dbReference type="SUPFAM" id="SSF46955">
    <property type="entry name" value="Putative DNA-binding domain"/>
    <property type="match status" value="1"/>
</dbReference>
<dbReference type="AlphaFoldDB" id="A0A017SUN3"/>
<comment type="caution">
    <text evidence="6">The sequence shown here is derived from an EMBL/GenBank/DDBJ whole genome shotgun (WGS) entry which is preliminary data.</text>
</comment>
<sequence length="256" mass="29175">MTRTAREHDDDERPRRWKVGELAKRTGVSVRTLHHYDDIGLLAPSHRSRAGHRLYGPEDLLRLQQILSLRQLGLSLEEIRDTLKRRDTSPAQVVQLHLTRVREQIQHLTRLAARLDGLAASLAARDAVSTEDLLTTMEEMTMFEKYYTEDQLQQLAERRAALGDDLIQQTQAEWPKLITEVRTAMDRSADVASPEVQQLAARWKELIERFTGGDPGLRTSLQKMYDSEPQVAQKHAMDPAMMKFIGDAWAAAKTQG</sequence>
<dbReference type="STRING" id="1192034.CAP_0325"/>
<dbReference type="eggNOG" id="COG0789">
    <property type="taxonomic scope" value="Bacteria"/>
</dbReference>
<dbReference type="GO" id="GO:0003677">
    <property type="term" value="F:DNA binding"/>
    <property type="evidence" value="ECO:0007669"/>
    <property type="project" value="UniProtKB-KW"/>
</dbReference>
<keyword evidence="1" id="KW-0805">Transcription regulation</keyword>
<organism evidence="6 7">
    <name type="scientific">Chondromyces apiculatus DSM 436</name>
    <dbReference type="NCBI Taxonomy" id="1192034"/>
    <lineage>
        <taxon>Bacteria</taxon>
        <taxon>Pseudomonadati</taxon>
        <taxon>Myxococcota</taxon>
        <taxon>Polyangia</taxon>
        <taxon>Polyangiales</taxon>
        <taxon>Polyangiaceae</taxon>
        <taxon>Chondromyces</taxon>
    </lineage>
</organism>
<dbReference type="InterPro" id="IPR009061">
    <property type="entry name" value="DNA-bd_dom_put_sf"/>
</dbReference>
<dbReference type="InterPro" id="IPR012925">
    <property type="entry name" value="TipAS_dom"/>
</dbReference>
<dbReference type="PROSITE" id="PS50937">
    <property type="entry name" value="HTH_MERR_2"/>
    <property type="match status" value="1"/>
</dbReference>
<evidence type="ECO:0000313" key="6">
    <source>
        <dbReference type="EMBL" id="EYF00693.1"/>
    </source>
</evidence>
<dbReference type="InterPro" id="IPR047057">
    <property type="entry name" value="MerR_fam"/>
</dbReference>
<evidence type="ECO:0000256" key="2">
    <source>
        <dbReference type="ARBA" id="ARBA00023125"/>
    </source>
</evidence>
<accession>A0A017SUN3</accession>
<protein>
    <submittedName>
        <fullName evidence="6">MerR family transcriptional regulatory protein</fullName>
    </submittedName>
</protein>
<dbReference type="OrthoDB" id="9792348at2"/>
<dbReference type="Pfam" id="PF07739">
    <property type="entry name" value="TipAS"/>
    <property type="match status" value="1"/>
</dbReference>
<keyword evidence="7" id="KW-1185">Reference proteome</keyword>
<evidence type="ECO:0000256" key="4">
    <source>
        <dbReference type="ARBA" id="ARBA00023163"/>
    </source>
</evidence>
<dbReference type="InterPro" id="IPR000551">
    <property type="entry name" value="MerR-type_HTH_dom"/>
</dbReference>
<evidence type="ECO:0000259" key="5">
    <source>
        <dbReference type="PROSITE" id="PS50937"/>
    </source>
</evidence>
<dbReference type="Gene3D" id="1.10.1660.10">
    <property type="match status" value="1"/>
</dbReference>
<keyword evidence="4" id="KW-0804">Transcription</keyword>
<evidence type="ECO:0000256" key="3">
    <source>
        <dbReference type="ARBA" id="ARBA00023159"/>
    </source>
</evidence>
<dbReference type="EMBL" id="ASRX01000101">
    <property type="protein sequence ID" value="EYF00693.1"/>
    <property type="molecule type" value="Genomic_DNA"/>
</dbReference>